<feature type="transmembrane region" description="Helical" evidence="1">
    <location>
        <begin position="43"/>
        <end position="63"/>
    </location>
</feature>
<dbReference type="SUPFAM" id="SSF53822">
    <property type="entry name" value="Periplasmic binding protein-like I"/>
    <property type="match status" value="1"/>
</dbReference>
<name>A0ABW2GI47_9ACTN</name>
<evidence type="ECO:0000256" key="1">
    <source>
        <dbReference type="SAM" id="Phobius"/>
    </source>
</evidence>
<gene>
    <name evidence="2" type="ORF">ACFQLX_15920</name>
</gene>
<accession>A0ABW2GI47</accession>
<keyword evidence="1" id="KW-0472">Membrane</keyword>
<keyword evidence="3" id="KW-1185">Reference proteome</keyword>
<dbReference type="RefSeq" id="WP_386415581.1">
    <property type="nucleotide sequence ID" value="NZ_JBHSZO010000023.1"/>
</dbReference>
<evidence type="ECO:0000313" key="3">
    <source>
        <dbReference type="Proteomes" id="UP001596413"/>
    </source>
</evidence>
<dbReference type="Proteomes" id="UP001596413">
    <property type="component" value="Unassembled WGS sequence"/>
</dbReference>
<feature type="transmembrane region" description="Helical" evidence="1">
    <location>
        <begin position="6"/>
        <end position="31"/>
    </location>
</feature>
<protein>
    <submittedName>
        <fullName evidence="2">ABC transporter substrate-binding protein</fullName>
    </submittedName>
</protein>
<proteinExistence type="predicted"/>
<dbReference type="EMBL" id="JBHSZO010000023">
    <property type="protein sequence ID" value="MFC7219641.1"/>
    <property type="molecule type" value="Genomic_DNA"/>
</dbReference>
<evidence type="ECO:0000313" key="2">
    <source>
        <dbReference type="EMBL" id="MFC7219641.1"/>
    </source>
</evidence>
<comment type="caution">
    <text evidence="2">The sequence shown here is derived from an EMBL/GenBank/DDBJ whole genome shotgun (WGS) entry which is preliminary data.</text>
</comment>
<reference evidence="3" key="1">
    <citation type="journal article" date="2019" name="Int. J. Syst. Evol. Microbiol.">
        <title>The Global Catalogue of Microorganisms (GCM) 10K type strain sequencing project: providing services to taxonomists for standard genome sequencing and annotation.</title>
        <authorList>
            <consortium name="The Broad Institute Genomics Platform"/>
            <consortium name="The Broad Institute Genome Sequencing Center for Infectious Disease"/>
            <person name="Wu L."/>
            <person name="Ma J."/>
        </authorList>
    </citation>
    <scope>NUCLEOTIDE SEQUENCE [LARGE SCALE GENOMIC DNA]</scope>
    <source>
        <strain evidence="3">CGMCC 1.13681</strain>
    </source>
</reference>
<sequence length="543" mass="58184">MPTPQFWPAPLLFAVFGALLVAVALAAWRLWNAGLVDAVRNTSALVCLVLAGGAIGGICWTWQLPAYCQSGNGQLVEEGGECVGISDGSYTFIDELAPVSARIEELNDRVEQGDRPYATIALMIPMTPAKDDRAGRAQLLREVQGAYLAQYRANEVDKEDVPVRLVLANPGRGLDHGRQVADWLAEKAASPQDRLRVVFGFNLSKTQTADTISRLTKDMGIPVVGGPITATDLANNGNGRYPGLAKIVPSNRDQAYALHHHLREDESRTFLIEDVSDSDLYARSLREAFTEVTRGAASGPERYNADKVTKSDFKLMVNNICDSEARTVYFAGRPDAMAQLVNALGARGCRDRHLRLVTVSGASTIALDPDLDWGALTRGKGLTVEYATITHPDAWSSSRTPAPPATGGSPEYLATLTGLLADDSAHRPGDIGPTDLSDGRTITMYDSALTAITGIVNRVREKGHVPELADIAEAWNRLHGVNRVPGASGWICLDGNGTPYDKAVAIVRLVAGGNGARGHLAFQGVAWPTGAPLTEKRCLDTKG</sequence>
<keyword evidence="1" id="KW-0812">Transmembrane</keyword>
<dbReference type="InterPro" id="IPR028082">
    <property type="entry name" value="Peripla_BP_I"/>
</dbReference>
<keyword evidence="1" id="KW-1133">Transmembrane helix</keyword>
<dbReference type="Gene3D" id="3.40.50.2300">
    <property type="match status" value="2"/>
</dbReference>
<organism evidence="2 3">
    <name type="scientific">Streptomyces polyrhachis</name>
    <dbReference type="NCBI Taxonomy" id="1282885"/>
    <lineage>
        <taxon>Bacteria</taxon>
        <taxon>Bacillati</taxon>
        <taxon>Actinomycetota</taxon>
        <taxon>Actinomycetes</taxon>
        <taxon>Kitasatosporales</taxon>
        <taxon>Streptomycetaceae</taxon>
        <taxon>Streptomyces</taxon>
    </lineage>
</organism>